<dbReference type="VEuPathDB" id="FungiDB:ASPNIDRAFT2_1172624"/>
<sequence>MRPYIESNMEDYDEPSSSDSSSIAQDSEFQEAVVEHQMTLLGSESDTDDDRSKSEHAPIIAGCALDVVVNQDGEETVSDGIPQLGLLAGSMHKLSLIKKGEAFSKETDPRLFFNVSHPSSVFICGSQGSGKSHTLSCLLENCLIQSKAGKLPNPLTGLVFHYDTFFSDVTGSPCEAAFLSSHPDVKVRVLCSPTNVWPITQAYSRLDVSVEPLYIDQNDLNTERMMDLMAVSQGDGELPLYMHTAKRILREMRTSQQETQSGFDYKAFKNKILDSGLTPGQLEPLKQRLEMLESFMPQLQVTKATYKRAQTLPKQGSLWEPKAGQLTILDLSCPCISPGTACSLFNISLAIFMEQESDIGRVVALDEAHKYMKTSSEAQAFTETLLSVVRLQRHLAARIIISTQEPTVSTDLLNLCTATIVHRFTSPEWLRILQKHLAGAATNPFSRKKGKAGGRGTDGEEGQLDEANEKSLFNHIVNLRVGEALLFSPSSIVDVSIDEDGGYELRRLGSEYLAIRVRQRITKDGGRSVLAV</sequence>
<evidence type="ECO:0000313" key="2">
    <source>
        <dbReference type="EMBL" id="GAQ44896.1"/>
    </source>
</evidence>
<dbReference type="VEuPathDB" id="FungiDB:An12g05740"/>
<reference evidence="3" key="1">
    <citation type="journal article" date="2016" name="Genome Announc.">
        <title>Draft genome sequence of Aspergillus niger strain An76.</title>
        <authorList>
            <person name="Gong W."/>
            <person name="Cheng Z."/>
            <person name="Zhang H."/>
            <person name="Liu L."/>
            <person name="Gao P."/>
            <person name="Wang L."/>
        </authorList>
    </citation>
    <scope>NUCLEOTIDE SEQUENCE [LARGE SCALE GENOMIC DNA]</scope>
    <source>
        <strain evidence="3">An76</strain>
    </source>
</reference>
<dbReference type="VEuPathDB" id="FungiDB:M747DRAFT_317344"/>
<comment type="caution">
    <text evidence="2">The sequence shown here is derived from an EMBL/GenBank/DDBJ whole genome shotgun (WGS) entry which is preliminary data.</text>
</comment>
<accession>A0A100IPC8</accession>
<dbReference type="Gene3D" id="3.40.50.300">
    <property type="entry name" value="P-loop containing nucleotide triphosphate hydrolases"/>
    <property type="match status" value="1"/>
</dbReference>
<evidence type="ECO:0000313" key="3">
    <source>
        <dbReference type="Proteomes" id="UP000068243"/>
    </source>
</evidence>
<dbReference type="OMA" id="LNTKRMM"/>
<dbReference type="AlphaFoldDB" id="A0A100IPC8"/>
<dbReference type="SUPFAM" id="SSF52540">
    <property type="entry name" value="P-loop containing nucleoside triphosphate hydrolases"/>
    <property type="match status" value="1"/>
</dbReference>
<dbReference type="InterPro" id="IPR027417">
    <property type="entry name" value="P-loop_NTPase"/>
</dbReference>
<dbReference type="EMBL" id="BCMY01000014">
    <property type="protein sequence ID" value="GAQ44896.1"/>
    <property type="molecule type" value="Genomic_DNA"/>
</dbReference>
<dbReference type="Proteomes" id="UP000068243">
    <property type="component" value="Unassembled WGS sequence"/>
</dbReference>
<gene>
    <name evidence="2" type="ORF">ABL_07557</name>
</gene>
<proteinExistence type="predicted"/>
<name>A0A100IPC8_ASPNG</name>
<protein>
    <submittedName>
        <fullName evidence="2">Uncharacterized protein</fullName>
    </submittedName>
</protein>
<dbReference type="OrthoDB" id="2316594at2759"/>
<feature type="region of interest" description="Disordered" evidence="1">
    <location>
        <begin position="1"/>
        <end position="29"/>
    </location>
</feature>
<dbReference type="VEuPathDB" id="FungiDB:ATCC64974_36680"/>
<evidence type="ECO:0000256" key="1">
    <source>
        <dbReference type="SAM" id="MobiDB-lite"/>
    </source>
</evidence>
<organism evidence="2 3">
    <name type="scientific">Aspergillus niger</name>
    <dbReference type="NCBI Taxonomy" id="5061"/>
    <lineage>
        <taxon>Eukaryota</taxon>
        <taxon>Fungi</taxon>
        <taxon>Dikarya</taxon>
        <taxon>Ascomycota</taxon>
        <taxon>Pezizomycotina</taxon>
        <taxon>Eurotiomycetes</taxon>
        <taxon>Eurotiomycetidae</taxon>
        <taxon>Eurotiales</taxon>
        <taxon>Aspergillaceae</taxon>
        <taxon>Aspergillus</taxon>
        <taxon>Aspergillus subgen. Circumdati</taxon>
    </lineage>
</organism>
<feature type="compositionally biased region" description="Low complexity" evidence="1">
    <location>
        <begin position="17"/>
        <end position="27"/>
    </location>
</feature>